<proteinExistence type="inferred from homology"/>
<dbReference type="SUPFAM" id="SSF101874">
    <property type="entry name" value="YceI-like"/>
    <property type="match status" value="1"/>
</dbReference>
<dbReference type="PANTHER" id="PTHR34406:SF1">
    <property type="entry name" value="PROTEIN YCEI"/>
    <property type="match status" value="1"/>
</dbReference>
<dbReference type="OrthoDB" id="9811006at2"/>
<dbReference type="SMART" id="SM00867">
    <property type="entry name" value="YceI"/>
    <property type="match status" value="1"/>
</dbReference>
<name>A0A239XAA7_9STAP</name>
<gene>
    <name evidence="3" type="ORF">SAMEA4384403_00020</name>
</gene>
<organism evidence="3 4">
    <name type="scientific">Mammaliicoccus stepanovicii</name>
    <dbReference type="NCBI Taxonomy" id="643214"/>
    <lineage>
        <taxon>Bacteria</taxon>
        <taxon>Bacillati</taxon>
        <taxon>Bacillota</taxon>
        <taxon>Bacilli</taxon>
        <taxon>Bacillales</taxon>
        <taxon>Staphylococcaceae</taxon>
        <taxon>Mammaliicoccus</taxon>
    </lineage>
</organism>
<dbReference type="Gene3D" id="2.40.128.110">
    <property type="entry name" value="Lipid/polyisoprenoid-binding, YceI-like"/>
    <property type="match status" value="1"/>
</dbReference>
<feature type="domain" description="Lipid/polyisoprenoid-binding YceI-like" evidence="2">
    <location>
        <begin position="3"/>
        <end position="168"/>
    </location>
</feature>
<dbReference type="AlphaFoldDB" id="A0A239XAA7"/>
<evidence type="ECO:0000259" key="2">
    <source>
        <dbReference type="SMART" id="SM00867"/>
    </source>
</evidence>
<comment type="similarity">
    <text evidence="1">Belongs to the UPF0312 family.</text>
</comment>
<keyword evidence="4" id="KW-1185">Reference proteome</keyword>
<dbReference type="PANTHER" id="PTHR34406">
    <property type="entry name" value="PROTEIN YCEI"/>
    <property type="match status" value="1"/>
</dbReference>
<accession>A0A239XAA7</accession>
<evidence type="ECO:0000256" key="1">
    <source>
        <dbReference type="ARBA" id="ARBA00008812"/>
    </source>
</evidence>
<evidence type="ECO:0000313" key="3">
    <source>
        <dbReference type="EMBL" id="SNV42988.1"/>
    </source>
</evidence>
<sequence>MTNFNFDKAHSSLEFTVKHLMVSRVKGTFDDYDVEVTGDINDLSSLKAVVTIKTESINTKNADRDGHLKSADFFSADKNPHITFESKSISEDSVTGDLTIAGETHEETFDVDFNGVSKNPLNGETVTGFVVSGKIDRDKYGVSFNQALETGGVMIGRDVKFEASAEFSVSE</sequence>
<dbReference type="RefSeq" id="WP_095085190.1">
    <property type="nucleotide sequence ID" value="NZ_BMDM01000008.1"/>
</dbReference>
<protein>
    <submittedName>
        <fullName evidence="3">YceI-like domain-containing protein</fullName>
    </submittedName>
</protein>
<dbReference type="KEGG" id="sste:SAMEA4384403_0020"/>
<evidence type="ECO:0000313" key="4">
    <source>
        <dbReference type="Proteomes" id="UP000242084"/>
    </source>
</evidence>
<dbReference type="Proteomes" id="UP000242084">
    <property type="component" value="Chromosome 1"/>
</dbReference>
<reference evidence="3 4" key="1">
    <citation type="submission" date="2017-06" db="EMBL/GenBank/DDBJ databases">
        <authorList>
            <consortium name="Pathogen Informatics"/>
        </authorList>
    </citation>
    <scope>NUCLEOTIDE SEQUENCE [LARGE SCALE GENOMIC DNA]</scope>
    <source>
        <strain evidence="3 4">NCTC13839</strain>
    </source>
</reference>
<dbReference type="Pfam" id="PF04264">
    <property type="entry name" value="YceI"/>
    <property type="match status" value="1"/>
</dbReference>
<dbReference type="InterPro" id="IPR036761">
    <property type="entry name" value="TTHA0802/YceI-like_sf"/>
</dbReference>
<dbReference type="InterPro" id="IPR007372">
    <property type="entry name" value="Lipid/polyisoprenoid-bd_YceI"/>
</dbReference>
<dbReference type="EMBL" id="LT906462">
    <property type="protein sequence ID" value="SNV42988.1"/>
    <property type="molecule type" value="Genomic_DNA"/>
</dbReference>